<dbReference type="InterPro" id="IPR002557">
    <property type="entry name" value="Chitin-bd_dom"/>
</dbReference>
<dbReference type="PANTHER" id="PTHR23301">
    <property type="entry name" value="CHITIN BINDING PERITROPHIN-A"/>
    <property type="match status" value="1"/>
</dbReference>
<accession>A0A1S3JAH7</accession>
<sequence>MHEPLCRVLPDNSNCGGYRVICPEGVVVNFDCPGDLKFRAGKKICDLPQNVDCGRRLDHGKLCQKPSGNFPEPGDCSTFLSCDGYMIQRGRLCPPGLLFNPKAGACDWPDKVDCPYR</sequence>
<keyword evidence="5" id="KW-0325">Glycoprotein</keyword>
<evidence type="ECO:0000259" key="6">
    <source>
        <dbReference type="PROSITE" id="PS50940"/>
    </source>
</evidence>
<dbReference type="GO" id="GO:0008061">
    <property type="term" value="F:chitin binding"/>
    <property type="evidence" value="ECO:0007669"/>
    <property type="project" value="UniProtKB-KW"/>
</dbReference>
<dbReference type="OrthoDB" id="283575at2759"/>
<evidence type="ECO:0000256" key="4">
    <source>
        <dbReference type="ARBA" id="ARBA00023157"/>
    </source>
</evidence>
<dbReference type="InParanoid" id="A0A1S3JAH7"/>
<dbReference type="GO" id="GO:0005576">
    <property type="term" value="C:extracellular region"/>
    <property type="evidence" value="ECO:0007669"/>
    <property type="project" value="InterPro"/>
</dbReference>
<keyword evidence="7" id="KW-1185">Reference proteome</keyword>
<keyword evidence="4" id="KW-1015">Disulfide bond</keyword>
<proteinExistence type="predicted"/>
<dbReference type="AlphaFoldDB" id="A0A1S3JAH7"/>
<dbReference type="InterPro" id="IPR036508">
    <property type="entry name" value="Chitin-bd_dom_sf"/>
</dbReference>
<evidence type="ECO:0000313" key="7">
    <source>
        <dbReference type="Proteomes" id="UP000085678"/>
    </source>
</evidence>
<protein>
    <submittedName>
        <fullName evidence="8">Probable chitinase 10</fullName>
    </submittedName>
</protein>
<dbReference type="STRING" id="7574.A0A1S3JAH7"/>
<keyword evidence="3" id="KW-0677">Repeat</keyword>
<feature type="domain" description="Chitin-binding type-2" evidence="6">
    <location>
        <begin position="3"/>
        <end position="55"/>
    </location>
</feature>
<evidence type="ECO:0000256" key="1">
    <source>
        <dbReference type="ARBA" id="ARBA00022669"/>
    </source>
</evidence>
<gene>
    <name evidence="8" type="primary">LOC106171556</name>
</gene>
<dbReference type="SUPFAM" id="SSF57625">
    <property type="entry name" value="Invertebrate chitin-binding proteins"/>
    <property type="match status" value="2"/>
</dbReference>
<dbReference type="Proteomes" id="UP000085678">
    <property type="component" value="Unplaced"/>
</dbReference>
<evidence type="ECO:0000256" key="3">
    <source>
        <dbReference type="ARBA" id="ARBA00022737"/>
    </source>
</evidence>
<evidence type="ECO:0000313" key="8">
    <source>
        <dbReference type="RefSeq" id="XP_013407410.1"/>
    </source>
</evidence>
<keyword evidence="2" id="KW-0732">Signal</keyword>
<dbReference type="PANTHER" id="PTHR23301:SF0">
    <property type="entry name" value="CHITIN-BINDING TYPE-2 DOMAIN-CONTAINING PROTEIN-RELATED"/>
    <property type="match status" value="1"/>
</dbReference>
<evidence type="ECO:0000256" key="5">
    <source>
        <dbReference type="ARBA" id="ARBA00023180"/>
    </source>
</evidence>
<dbReference type="SMART" id="SM00494">
    <property type="entry name" value="ChtBD2"/>
    <property type="match status" value="2"/>
</dbReference>
<evidence type="ECO:0000256" key="2">
    <source>
        <dbReference type="ARBA" id="ARBA00022729"/>
    </source>
</evidence>
<keyword evidence="1" id="KW-0147">Chitin-binding</keyword>
<feature type="domain" description="Chitin-binding type-2" evidence="6">
    <location>
        <begin position="60"/>
        <end position="116"/>
    </location>
</feature>
<dbReference type="Gene3D" id="2.170.140.10">
    <property type="entry name" value="Chitin binding domain"/>
    <property type="match status" value="2"/>
</dbReference>
<dbReference type="GeneID" id="106171556"/>
<dbReference type="Pfam" id="PF01607">
    <property type="entry name" value="CBM_14"/>
    <property type="match status" value="2"/>
</dbReference>
<reference evidence="8" key="1">
    <citation type="submission" date="2025-08" db="UniProtKB">
        <authorList>
            <consortium name="RefSeq"/>
        </authorList>
    </citation>
    <scope>IDENTIFICATION</scope>
    <source>
        <tissue evidence="8">Gonads</tissue>
    </source>
</reference>
<dbReference type="RefSeq" id="XP_013407410.1">
    <property type="nucleotide sequence ID" value="XM_013551956.1"/>
</dbReference>
<dbReference type="InterPro" id="IPR051940">
    <property type="entry name" value="Chitin_bind-dev_reg"/>
</dbReference>
<dbReference type="KEGG" id="lak:106171556"/>
<name>A0A1S3JAH7_LINAN</name>
<organism evidence="7 8">
    <name type="scientific">Lingula anatina</name>
    <name type="common">Brachiopod</name>
    <name type="synonym">Lingula unguis</name>
    <dbReference type="NCBI Taxonomy" id="7574"/>
    <lineage>
        <taxon>Eukaryota</taxon>
        <taxon>Metazoa</taxon>
        <taxon>Spiralia</taxon>
        <taxon>Lophotrochozoa</taxon>
        <taxon>Brachiopoda</taxon>
        <taxon>Linguliformea</taxon>
        <taxon>Lingulata</taxon>
        <taxon>Lingulida</taxon>
        <taxon>Linguloidea</taxon>
        <taxon>Lingulidae</taxon>
        <taxon>Lingula</taxon>
    </lineage>
</organism>
<dbReference type="PROSITE" id="PS50940">
    <property type="entry name" value="CHIT_BIND_II"/>
    <property type="match status" value="2"/>
</dbReference>